<dbReference type="Pfam" id="PF00005">
    <property type="entry name" value="ABC_tran"/>
    <property type="match status" value="1"/>
</dbReference>
<dbReference type="PANTHER" id="PTHR42711:SF5">
    <property type="entry name" value="ABC TRANSPORTER ATP-BINDING PROTEIN NATA"/>
    <property type="match status" value="1"/>
</dbReference>
<accession>A0ABP4W6F4</accession>
<dbReference type="SUPFAM" id="SSF52540">
    <property type="entry name" value="P-loop containing nucleoside triphosphate hydrolases"/>
    <property type="match status" value="1"/>
</dbReference>
<dbReference type="InterPro" id="IPR003593">
    <property type="entry name" value="AAA+_ATPase"/>
</dbReference>
<evidence type="ECO:0000313" key="8">
    <source>
        <dbReference type="EMBL" id="GAA1746906.1"/>
    </source>
</evidence>
<dbReference type="PROSITE" id="PS00211">
    <property type="entry name" value="ABC_TRANSPORTER_1"/>
    <property type="match status" value="1"/>
</dbReference>
<dbReference type="NCBIfam" id="TIGR01188">
    <property type="entry name" value="drrA"/>
    <property type="match status" value="1"/>
</dbReference>
<organism evidence="8 9">
    <name type="scientific">Aeromicrobium alkaliterrae</name>
    <dbReference type="NCBI Taxonomy" id="302168"/>
    <lineage>
        <taxon>Bacteria</taxon>
        <taxon>Bacillati</taxon>
        <taxon>Actinomycetota</taxon>
        <taxon>Actinomycetes</taxon>
        <taxon>Propionibacteriales</taxon>
        <taxon>Nocardioidaceae</taxon>
        <taxon>Aeromicrobium</taxon>
    </lineage>
</organism>
<dbReference type="PROSITE" id="PS50893">
    <property type="entry name" value="ABC_TRANSPORTER_2"/>
    <property type="match status" value="1"/>
</dbReference>
<dbReference type="InterPro" id="IPR027417">
    <property type="entry name" value="P-loop_NTPase"/>
</dbReference>
<comment type="caution">
    <text evidence="8">The sequence shown here is derived from an EMBL/GenBank/DDBJ whole genome shotgun (WGS) entry which is preliminary data.</text>
</comment>
<dbReference type="InterPro" id="IPR003439">
    <property type="entry name" value="ABC_transporter-like_ATP-bd"/>
</dbReference>
<keyword evidence="4 8" id="KW-0067">ATP-binding</keyword>
<evidence type="ECO:0000256" key="3">
    <source>
        <dbReference type="ARBA" id="ARBA00022741"/>
    </source>
</evidence>
<dbReference type="PANTHER" id="PTHR42711">
    <property type="entry name" value="ABC TRANSPORTER ATP-BINDING PROTEIN"/>
    <property type="match status" value="1"/>
</dbReference>
<keyword evidence="9" id="KW-1185">Reference proteome</keyword>
<evidence type="ECO:0000256" key="2">
    <source>
        <dbReference type="ARBA" id="ARBA00022448"/>
    </source>
</evidence>
<keyword evidence="3" id="KW-0547">Nucleotide-binding</keyword>
<gene>
    <name evidence="8" type="ORF">GCM10009710_28770</name>
</gene>
<proteinExistence type="inferred from homology"/>
<dbReference type="InterPro" id="IPR050763">
    <property type="entry name" value="ABC_transporter_ATP-binding"/>
</dbReference>
<dbReference type="EMBL" id="BAAAME010000005">
    <property type="protein sequence ID" value="GAA1746906.1"/>
    <property type="molecule type" value="Genomic_DNA"/>
</dbReference>
<reference evidence="9" key="1">
    <citation type="journal article" date="2019" name="Int. J. Syst. Evol. Microbiol.">
        <title>The Global Catalogue of Microorganisms (GCM) 10K type strain sequencing project: providing services to taxonomists for standard genome sequencing and annotation.</title>
        <authorList>
            <consortium name="The Broad Institute Genomics Platform"/>
            <consortium name="The Broad Institute Genome Sequencing Center for Infectious Disease"/>
            <person name="Wu L."/>
            <person name="Ma J."/>
        </authorList>
    </citation>
    <scope>NUCLEOTIDE SEQUENCE [LARGE SCALE GENOMIC DNA]</scope>
    <source>
        <strain evidence="9">JCM 13518</strain>
    </source>
</reference>
<feature type="domain" description="ABC transporter" evidence="7">
    <location>
        <begin position="4"/>
        <end position="243"/>
    </location>
</feature>
<comment type="subcellular location">
    <subcellularLocation>
        <location evidence="1">Cell membrane</location>
        <topology evidence="1">Peripheral membrane protein</topology>
        <orientation evidence="1">Cytoplasmic side</orientation>
    </subcellularLocation>
</comment>
<dbReference type="InterPro" id="IPR005894">
    <property type="entry name" value="DrrA"/>
</dbReference>
<keyword evidence="5" id="KW-0046">Antibiotic resistance</keyword>
<sequence>MRMIEARGLVQVFQTKQGRQKVEVRAVDGVDLDIEEGEVVGFLGPNGAGKTTTLRMLTTLLKPTAGTATVAGYDVVTQSEDVRRSIGYVSQAGGVSTFARAGEEVMDHGMLYGRTKAEVEKRGKELFEQLQLDGLWERTAKTMSGGQKRRLDIAMGLIHDPSLIFLDEPTTGLDPQARANLWEHIADLRKRHGATICLTTHYLDEADALSDRIVIIDRGRIVASDTPDHLKAAVSGDLVDLEIADAAHVADAAGRLGALTEADVVVDGNRVSGRIPKAGRAVPGLLRDLDHAGIVLDAIEVHRPTLDDVFLTLTGRSLRDAEAAPETDVEPVAEGSLA</sequence>
<evidence type="ECO:0000256" key="5">
    <source>
        <dbReference type="ARBA" id="ARBA00023251"/>
    </source>
</evidence>
<keyword evidence="2" id="KW-0813">Transport</keyword>
<dbReference type="InterPro" id="IPR017871">
    <property type="entry name" value="ABC_transporter-like_CS"/>
</dbReference>
<dbReference type="Proteomes" id="UP001501057">
    <property type="component" value="Unassembled WGS sequence"/>
</dbReference>
<dbReference type="GO" id="GO:0005524">
    <property type="term" value="F:ATP binding"/>
    <property type="evidence" value="ECO:0007669"/>
    <property type="project" value="UniProtKB-KW"/>
</dbReference>
<evidence type="ECO:0000256" key="6">
    <source>
        <dbReference type="ARBA" id="ARBA00049985"/>
    </source>
</evidence>
<evidence type="ECO:0000259" key="7">
    <source>
        <dbReference type="PROSITE" id="PS50893"/>
    </source>
</evidence>
<dbReference type="SMART" id="SM00382">
    <property type="entry name" value="AAA"/>
    <property type="match status" value="1"/>
</dbReference>
<comment type="similarity">
    <text evidence="6">Belongs to the ABC transporter superfamily. Drug exporter-1 (DrugE1) (TC 3.A.1.105) family.</text>
</comment>
<evidence type="ECO:0000256" key="4">
    <source>
        <dbReference type="ARBA" id="ARBA00022840"/>
    </source>
</evidence>
<dbReference type="RefSeq" id="WP_425545829.1">
    <property type="nucleotide sequence ID" value="NZ_BAAAME010000005.1"/>
</dbReference>
<evidence type="ECO:0000256" key="1">
    <source>
        <dbReference type="ARBA" id="ARBA00004413"/>
    </source>
</evidence>
<dbReference type="Gene3D" id="3.40.50.300">
    <property type="entry name" value="P-loop containing nucleotide triphosphate hydrolases"/>
    <property type="match status" value="1"/>
</dbReference>
<protein>
    <submittedName>
        <fullName evidence="8">ATP-binding cassette domain-containing protein</fullName>
    </submittedName>
</protein>
<evidence type="ECO:0000313" key="9">
    <source>
        <dbReference type="Proteomes" id="UP001501057"/>
    </source>
</evidence>
<name>A0ABP4W6F4_9ACTN</name>